<keyword evidence="5" id="KW-0614">Plasmid</keyword>
<dbReference type="PIRSF" id="PIRSF006470">
    <property type="entry name" value="DctB"/>
    <property type="match status" value="1"/>
</dbReference>
<protein>
    <submittedName>
        <fullName evidence="5">C4-dicarboxylate ABC transporter</fullName>
    </submittedName>
</protein>
<evidence type="ECO:0000256" key="3">
    <source>
        <dbReference type="ARBA" id="ARBA00022729"/>
    </source>
</evidence>
<dbReference type="NCBIfam" id="NF037995">
    <property type="entry name" value="TRAP_S1"/>
    <property type="match status" value="1"/>
</dbReference>
<evidence type="ECO:0000313" key="5">
    <source>
        <dbReference type="EMBL" id="AUG55671.1"/>
    </source>
</evidence>
<dbReference type="EMBL" id="CP024200">
    <property type="protein sequence ID" value="AUG55671.1"/>
    <property type="molecule type" value="Genomic_DNA"/>
</dbReference>
<evidence type="ECO:0000256" key="1">
    <source>
        <dbReference type="ARBA" id="ARBA00009023"/>
    </source>
</evidence>
<dbReference type="CDD" id="cd13674">
    <property type="entry name" value="PBP2_TRAP_SBP_like_1"/>
    <property type="match status" value="1"/>
</dbReference>
<organism evidence="5 6">
    <name type="scientific">Thalassospira marina</name>
    <dbReference type="NCBI Taxonomy" id="2048283"/>
    <lineage>
        <taxon>Bacteria</taxon>
        <taxon>Pseudomonadati</taxon>
        <taxon>Pseudomonadota</taxon>
        <taxon>Alphaproteobacteria</taxon>
        <taxon>Rhodospirillales</taxon>
        <taxon>Thalassospiraceae</taxon>
        <taxon>Thalassospira</taxon>
    </lineage>
</organism>
<dbReference type="Proteomes" id="UP000233458">
    <property type="component" value="Plasmid pCSC3H3"/>
</dbReference>
<dbReference type="InterPro" id="IPR004682">
    <property type="entry name" value="TRAP_DctP"/>
</dbReference>
<proteinExistence type="inferred from homology"/>
<feature type="signal peptide" evidence="4">
    <location>
        <begin position="1"/>
        <end position="18"/>
    </location>
</feature>
<sequence length="333" mass="37090">MKMRLFNRNLLLAGVAMATVLGLGLDASAQEVIKFSHGVAPDTPKGKAAEYFKKRAEEILGDKVKVEIYPNSQLFDDNKVLSAILRGDVQFGAPALGKLNKWTKKLQIFDLPFLFKDMDAVSCFQDSDKGRGLFNSMTDKGMLGVSYWHNGLKQLSANTPLREPTDAKGLKFRIQTSDVLAAQFEAVGAVPQKMAFAETYTALQTGVVDGQENTWSNMYSQKFYEVQKYTTESNHGLLDYMVITSDKWWKGLDPEMRAGLTQAMDDATKYGNDLAAELNMEQREKTLQSGETELVELTDAQFKDWQSAMKPVWDQFSGEIGQDLIDAAAACNK</sequence>
<evidence type="ECO:0000313" key="6">
    <source>
        <dbReference type="Proteomes" id="UP000233458"/>
    </source>
</evidence>
<dbReference type="Pfam" id="PF03480">
    <property type="entry name" value="DctP"/>
    <property type="match status" value="1"/>
</dbReference>
<name>A0ABM6QH28_9PROT</name>
<feature type="chain" id="PRO_5045625480" evidence="4">
    <location>
        <begin position="19"/>
        <end position="333"/>
    </location>
</feature>
<evidence type="ECO:0000256" key="4">
    <source>
        <dbReference type="SAM" id="SignalP"/>
    </source>
</evidence>
<reference evidence="5 6" key="1">
    <citation type="submission" date="2017-10" db="EMBL/GenBank/DDBJ databases">
        <title>Biodiversity and function of Thalassospira species in the particle-attached aromatic-hydrocarbon-degrading consortia from the surface seawater of the China South Sea.</title>
        <authorList>
            <person name="Dong C."/>
            <person name="Liu R."/>
            <person name="Shao Z."/>
        </authorList>
    </citation>
    <scope>NUCLEOTIDE SEQUENCE [LARGE SCALE GENOMIC DNA]</scope>
    <source>
        <strain evidence="5 6">CSC3H3</strain>
        <plasmid evidence="6">pcsc3h3</plasmid>
    </source>
</reference>
<geneLocation type="plasmid" evidence="6">
    <name>pcsc3h3</name>
</geneLocation>
<dbReference type="NCBIfam" id="TIGR00787">
    <property type="entry name" value="dctP"/>
    <property type="match status" value="1"/>
</dbReference>
<dbReference type="InterPro" id="IPR038404">
    <property type="entry name" value="TRAP_DctP_sf"/>
</dbReference>
<gene>
    <name evidence="5" type="ORF">CSC3H3_22750</name>
</gene>
<evidence type="ECO:0000256" key="2">
    <source>
        <dbReference type="ARBA" id="ARBA00022448"/>
    </source>
</evidence>
<dbReference type="PANTHER" id="PTHR33376:SF7">
    <property type="entry name" value="C4-DICARBOXYLATE-BINDING PROTEIN DCTB"/>
    <property type="match status" value="1"/>
</dbReference>
<accession>A0ABM6QH28</accession>
<dbReference type="Gene3D" id="3.40.190.170">
    <property type="entry name" value="Bacterial extracellular solute-binding protein, family 7"/>
    <property type="match status" value="1"/>
</dbReference>
<dbReference type="PANTHER" id="PTHR33376">
    <property type="match status" value="1"/>
</dbReference>
<keyword evidence="2" id="KW-0813">Transport</keyword>
<keyword evidence="6" id="KW-1185">Reference proteome</keyword>
<comment type="similarity">
    <text evidence="1">Belongs to the bacterial solute-binding protein 7 family.</text>
</comment>
<dbReference type="InterPro" id="IPR018389">
    <property type="entry name" value="DctP_fam"/>
</dbReference>
<keyword evidence="3 4" id="KW-0732">Signal</keyword>